<proteinExistence type="inferred from homology"/>
<comment type="similarity">
    <text evidence="2">Belongs to the CCDC85 family.</text>
</comment>
<keyword evidence="4" id="KW-0175">Coiled coil</keyword>
<comment type="subcellular location">
    <subcellularLocation>
        <location evidence="1">Cell junction</location>
        <location evidence="1">Adherens junction</location>
    </subcellularLocation>
</comment>
<dbReference type="AlphaFoldDB" id="A0A815JC95"/>
<sequence>MSRQSTVDEQEVIILEENSSLVSTNDDLKELCLLLDEERYKMHQLAEQWKHFGTSTINNSVVQRLCDHVLVFELFSFHWN</sequence>
<evidence type="ECO:0000256" key="2">
    <source>
        <dbReference type="ARBA" id="ARBA00009052"/>
    </source>
</evidence>
<accession>A0A815JC95</accession>
<dbReference type="Proteomes" id="UP000663855">
    <property type="component" value="Unassembled WGS sequence"/>
</dbReference>
<evidence type="ECO:0000313" key="6">
    <source>
        <dbReference type="EMBL" id="CAF4275930.1"/>
    </source>
</evidence>
<evidence type="ECO:0000256" key="1">
    <source>
        <dbReference type="ARBA" id="ARBA00004536"/>
    </source>
</evidence>
<name>A0A815JC95_9BILA</name>
<comment type="caution">
    <text evidence="5">The sequence shown here is derived from an EMBL/GenBank/DDBJ whole genome shotgun (WGS) entry which is preliminary data.</text>
</comment>
<evidence type="ECO:0000256" key="4">
    <source>
        <dbReference type="ARBA" id="ARBA00023054"/>
    </source>
</evidence>
<dbReference type="InterPro" id="IPR019359">
    <property type="entry name" value="CCDC85"/>
</dbReference>
<evidence type="ECO:0000313" key="5">
    <source>
        <dbReference type="EMBL" id="CAF1377601.1"/>
    </source>
</evidence>
<dbReference type="EMBL" id="CAJNOV010009753">
    <property type="protein sequence ID" value="CAF1377601.1"/>
    <property type="molecule type" value="Genomic_DNA"/>
</dbReference>
<organism evidence="5 7">
    <name type="scientific">Rotaria magnacalcarata</name>
    <dbReference type="NCBI Taxonomy" id="392030"/>
    <lineage>
        <taxon>Eukaryota</taxon>
        <taxon>Metazoa</taxon>
        <taxon>Spiralia</taxon>
        <taxon>Gnathifera</taxon>
        <taxon>Rotifera</taxon>
        <taxon>Eurotatoria</taxon>
        <taxon>Bdelloidea</taxon>
        <taxon>Philodinida</taxon>
        <taxon>Philodinidae</taxon>
        <taxon>Rotaria</taxon>
    </lineage>
</organism>
<dbReference type="GO" id="GO:0005912">
    <property type="term" value="C:adherens junction"/>
    <property type="evidence" value="ECO:0007669"/>
    <property type="project" value="UniProtKB-SubCell"/>
</dbReference>
<dbReference type="Pfam" id="PF10226">
    <property type="entry name" value="CCDC85"/>
    <property type="match status" value="1"/>
</dbReference>
<keyword evidence="3" id="KW-0965">Cell junction</keyword>
<reference evidence="5" key="1">
    <citation type="submission" date="2021-02" db="EMBL/GenBank/DDBJ databases">
        <authorList>
            <person name="Nowell W R."/>
        </authorList>
    </citation>
    <scope>NUCLEOTIDE SEQUENCE</scope>
</reference>
<dbReference type="Proteomes" id="UP000681967">
    <property type="component" value="Unassembled WGS sequence"/>
</dbReference>
<protein>
    <submittedName>
        <fullName evidence="5">Uncharacterized protein</fullName>
    </submittedName>
</protein>
<feature type="non-terminal residue" evidence="5">
    <location>
        <position position="1"/>
    </location>
</feature>
<dbReference type="EMBL" id="CAJOBH010030724">
    <property type="protein sequence ID" value="CAF4275930.1"/>
    <property type="molecule type" value="Genomic_DNA"/>
</dbReference>
<gene>
    <name evidence="6" type="ORF">BYL167_LOCUS26505</name>
    <name evidence="5" type="ORF">CJN711_LOCUS20772</name>
</gene>
<evidence type="ECO:0000313" key="7">
    <source>
        <dbReference type="Proteomes" id="UP000663855"/>
    </source>
</evidence>
<evidence type="ECO:0000256" key="3">
    <source>
        <dbReference type="ARBA" id="ARBA00022949"/>
    </source>
</evidence>